<evidence type="ECO:0000256" key="2">
    <source>
        <dbReference type="ARBA" id="ARBA00022723"/>
    </source>
</evidence>
<evidence type="ECO:0000259" key="7">
    <source>
        <dbReference type="Pfam" id="PF05699"/>
    </source>
</evidence>
<evidence type="ECO:0000256" key="1">
    <source>
        <dbReference type="ARBA" id="ARBA00004123"/>
    </source>
</evidence>
<evidence type="ECO:0000313" key="9">
    <source>
        <dbReference type="Proteomes" id="UP000565441"/>
    </source>
</evidence>
<reference evidence="8 9" key="1">
    <citation type="journal article" date="2020" name="ISME J.">
        <title>Uncovering the hidden diversity of litter-decomposition mechanisms in mushroom-forming fungi.</title>
        <authorList>
            <person name="Floudas D."/>
            <person name="Bentzer J."/>
            <person name="Ahren D."/>
            <person name="Johansson T."/>
            <person name="Persson P."/>
            <person name="Tunlid A."/>
        </authorList>
    </citation>
    <scope>NUCLEOTIDE SEQUENCE [LARGE SCALE GENOMIC DNA]</scope>
    <source>
        <strain evidence="8 9">CBS 661.87</strain>
    </source>
</reference>
<dbReference type="PANTHER" id="PTHR46481">
    <property type="entry name" value="ZINC FINGER BED DOMAIN-CONTAINING PROTEIN 4"/>
    <property type="match status" value="1"/>
</dbReference>
<organism evidence="8 9">
    <name type="scientific">Tricholomella constricta</name>
    <dbReference type="NCBI Taxonomy" id="117010"/>
    <lineage>
        <taxon>Eukaryota</taxon>
        <taxon>Fungi</taxon>
        <taxon>Dikarya</taxon>
        <taxon>Basidiomycota</taxon>
        <taxon>Agaricomycotina</taxon>
        <taxon>Agaricomycetes</taxon>
        <taxon>Agaricomycetidae</taxon>
        <taxon>Agaricales</taxon>
        <taxon>Tricholomatineae</taxon>
        <taxon>Lyophyllaceae</taxon>
        <taxon>Tricholomella</taxon>
    </lineage>
</organism>
<dbReference type="AlphaFoldDB" id="A0A8H5H263"/>
<dbReference type="Pfam" id="PF05699">
    <property type="entry name" value="Dimer_Tnp_hAT"/>
    <property type="match status" value="1"/>
</dbReference>
<keyword evidence="4" id="KW-0862">Zinc</keyword>
<keyword evidence="3" id="KW-0863">Zinc-finger</keyword>
<dbReference type="GO" id="GO:0046983">
    <property type="term" value="F:protein dimerization activity"/>
    <property type="evidence" value="ECO:0007669"/>
    <property type="project" value="InterPro"/>
</dbReference>
<comment type="subcellular location">
    <subcellularLocation>
        <location evidence="1">Nucleus</location>
    </subcellularLocation>
</comment>
<dbReference type="EMBL" id="JAACJP010000033">
    <property type="protein sequence ID" value="KAF5375571.1"/>
    <property type="molecule type" value="Genomic_DNA"/>
</dbReference>
<evidence type="ECO:0000256" key="6">
    <source>
        <dbReference type="SAM" id="MobiDB-lite"/>
    </source>
</evidence>
<evidence type="ECO:0000256" key="5">
    <source>
        <dbReference type="ARBA" id="ARBA00023242"/>
    </source>
</evidence>
<accession>A0A8H5H263</accession>
<proteinExistence type="predicted"/>
<protein>
    <recommendedName>
        <fullName evidence="7">HAT C-terminal dimerisation domain-containing protein</fullName>
    </recommendedName>
</protein>
<dbReference type="SUPFAM" id="SSF53098">
    <property type="entry name" value="Ribonuclease H-like"/>
    <property type="match status" value="1"/>
</dbReference>
<gene>
    <name evidence="8" type="ORF">D9615_009215</name>
</gene>
<dbReference type="Proteomes" id="UP000565441">
    <property type="component" value="Unassembled WGS sequence"/>
</dbReference>
<evidence type="ECO:0000313" key="8">
    <source>
        <dbReference type="EMBL" id="KAF5375571.1"/>
    </source>
</evidence>
<dbReference type="InterPro" id="IPR008906">
    <property type="entry name" value="HATC_C_dom"/>
</dbReference>
<evidence type="ECO:0000256" key="4">
    <source>
        <dbReference type="ARBA" id="ARBA00022833"/>
    </source>
</evidence>
<keyword evidence="5" id="KW-0539">Nucleus</keyword>
<comment type="caution">
    <text evidence="8">The sequence shown here is derived from an EMBL/GenBank/DDBJ whole genome shotgun (WGS) entry which is preliminary data.</text>
</comment>
<feature type="region of interest" description="Disordered" evidence="6">
    <location>
        <begin position="77"/>
        <end position="127"/>
    </location>
</feature>
<dbReference type="GO" id="GO:0005634">
    <property type="term" value="C:nucleus"/>
    <property type="evidence" value="ECO:0007669"/>
    <property type="project" value="UniProtKB-SubCell"/>
</dbReference>
<dbReference type="OrthoDB" id="3250324at2759"/>
<dbReference type="InterPro" id="IPR052035">
    <property type="entry name" value="ZnF_BED_domain_contain"/>
</dbReference>
<name>A0A8H5H263_9AGAR</name>
<keyword evidence="9" id="KW-1185">Reference proteome</keyword>
<feature type="compositionally biased region" description="Low complexity" evidence="6">
    <location>
        <begin position="112"/>
        <end position="124"/>
    </location>
</feature>
<feature type="region of interest" description="Disordered" evidence="6">
    <location>
        <begin position="750"/>
        <end position="775"/>
    </location>
</feature>
<dbReference type="PANTHER" id="PTHR46481:SF10">
    <property type="entry name" value="ZINC FINGER BED DOMAIN-CONTAINING PROTEIN 39"/>
    <property type="match status" value="1"/>
</dbReference>
<feature type="domain" description="HAT C-terminal dimerisation" evidence="7">
    <location>
        <begin position="796"/>
        <end position="865"/>
    </location>
</feature>
<dbReference type="InterPro" id="IPR012337">
    <property type="entry name" value="RNaseH-like_sf"/>
</dbReference>
<feature type="compositionally biased region" description="Polar residues" evidence="6">
    <location>
        <begin position="750"/>
        <end position="759"/>
    </location>
</feature>
<sequence length="916" mass="104001">MSRFSPPATPSQRHTLLILINTHRHHHNSHLTIHTSTQATTTPGLHTIPLQHQSLHCDSIRPQLLKPLPLSLLLNSQTGHEENERTEMATANHTAKRRRPNQENCAPAAHTNSSSAPNNLSSSARPQYPAVYGVGPIPPVDDLQEPRVNEFTFESFRSVATKSKKSSSVASDVWYCTMRAISKDKPNTVNRPSQMELYRERPKDALYVACRLCKDSNWHAWKCVEGQTASIRDHLHMKHWKVYRELVVAEKLKGWEETARLGPDYRPNGSETHNTADREPFTLQGFYSRLAKWIAVDDQSINVIESPELRELLLFLGTQLTDRDIPHRTKLTEIIIDCFKTEYKAMVSDIQNALGRVSLTSDVWSRTSLAAHVAITAHYMAMSSDGHLVLRSRLVAFRQLEGSHTGENLAKVLWKVINELQIVERMEELEYLFPTLQRMPSSFLMFDRDGNRIQCFPHVTNIAVKTGVKRITELAEEDVEVLLEEIEEVTEHEPTCDDLEYLDALQSDRREDLKDTIETGNLTGIFSAKGIRVVALLRDVDTRWSSMFLMIDRVLELYPAIKIMLEKPKYTELQNLLLDDMQLRVLNDIRSFLYVFHTVQEVVSADKTPTLSVVLPLYEQLISMLRDLKRSIPNLAHVISASQDKLEEYLSKSRKTRIYSLAMLINPTIKLQWAEMHWSSSTDDFTNAKISILDAMLEHYQAMRTMPNTSSTLPRTAGRRPITVGSHASRAQSSGFARFNALAKSLSSGSVTETETSDSVEAPPSGLSSEEQAAHDKATVNEEFRRWLTSGLITDARELEELDLVRFWQNKKFEFPILYRIALDVLPVQASAVPCERVFSSSKETDALRRSNLSPEMMEILQILKYLIRCDRLNFTEGLLAKEEECMVLDVEPSVLRNFLTSGDIEGLEALVGSST</sequence>
<evidence type="ECO:0000256" key="3">
    <source>
        <dbReference type="ARBA" id="ARBA00022771"/>
    </source>
</evidence>
<keyword evidence="2" id="KW-0479">Metal-binding</keyword>
<dbReference type="GO" id="GO:0008270">
    <property type="term" value="F:zinc ion binding"/>
    <property type="evidence" value="ECO:0007669"/>
    <property type="project" value="UniProtKB-KW"/>
</dbReference>